<evidence type="ECO:0000313" key="2">
    <source>
        <dbReference type="Proteomes" id="UP000030645"/>
    </source>
</evidence>
<protein>
    <submittedName>
        <fullName evidence="1">Uncharacterized protein</fullName>
    </submittedName>
</protein>
<evidence type="ECO:0000313" key="1">
    <source>
        <dbReference type="EMBL" id="EXB83828.1"/>
    </source>
</evidence>
<keyword evidence="2" id="KW-1185">Reference proteome</keyword>
<dbReference type="EMBL" id="KE344887">
    <property type="protein sequence ID" value="EXB83828.1"/>
    <property type="molecule type" value="Genomic_DNA"/>
</dbReference>
<sequence>MRYVTASSAYLGKREGAIDFDTTHYRSKDPLTPRLYVDILEEIEQMAVFKHGGLPRCGRIGTLFLLECTFEGAINKYKNSKEFLRVNEAYDSKGSSLVIGVTKKLAV</sequence>
<reference evidence="2" key="1">
    <citation type="submission" date="2013-01" db="EMBL/GenBank/DDBJ databases">
        <title>Draft Genome Sequence of a Mulberry Tree, Morus notabilis C.K. Schneid.</title>
        <authorList>
            <person name="He N."/>
            <person name="Zhao S."/>
        </authorList>
    </citation>
    <scope>NUCLEOTIDE SEQUENCE</scope>
</reference>
<dbReference type="eggNOG" id="KOG4730">
    <property type="taxonomic scope" value="Eukaryota"/>
</dbReference>
<gene>
    <name evidence="1" type="ORF">L484_023434</name>
</gene>
<dbReference type="AlphaFoldDB" id="W9RNV0"/>
<dbReference type="Proteomes" id="UP000030645">
    <property type="component" value="Unassembled WGS sequence"/>
</dbReference>
<name>W9RNV0_9ROSA</name>
<proteinExistence type="predicted"/>
<accession>W9RNV0</accession>
<dbReference type="STRING" id="981085.W9RNV0"/>
<organism evidence="1 2">
    <name type="scientific">Morus notabilis</name>
    <dbReference type="NCBI Taxonomy" id="981085"/>
    <lineage>
        <taxon>Eukaryota</taxon>
        <taxon>Viridiplantae</taxon>
        <taxon>Streptophyta</taxon>
        <taxon>Embryophyta</taxon>
        <taxon>Tracheophyta</taxon>
        <taxon>Spermatophyta</taxon>
        <taxon>Magnoliopsida</taxon>
        <taxon>eudicotyledons</taxon>
        <taxon>Gunneridae</taxon>
        <taxon>Pentapetalae</taxon>
        <taxon>rosids</taxon>
        <taxon>fabids</taxon>
        <taxon>Rosales</taxon>
        <taxon>Moraceae</taxon>
        <taxon>Moreae</taxon>
        <taxon>Morus</taxon>
    </lineage>
</organism>